<keyword evidence="1" id="KW-1133">Transmembrane helix</keyword>
<protein>
    <submittedName>
        <fullName evidence="2">Uncharacterized protein</fullName>
    </submittedName>
</protein>
<feature type="transmembrane region" description="Helical" evidence="1">
    <location>
        <begin position="24"/>
        <end position="48"/>
    </location>
</feature>
<keyword evidence="1" id="KW-0812">Transmembrane</keyword>
<keyword evidence="1" id="KW-0472">Membrane</keyword>
<evidence type="ECO:0000313" key="2">
    <source>
        <dbReference type="EMBL" id="CAH0365668.1"/>
    </source>
</evidence>
<dbReference type="EMBL" id="CAKKNE010000001">
    <property type="protein sequence ID" value="CAH0365668.1"/>
    <property type="molecule type" value="Genomic_DNA"/>
</dbReference>
<reference evidence="2" key="1">
    <citation type="submission" date="2021-11" db="EMBL/GenBank/DDBJ databases">
        <authorList>
            <consortium name="Genoscope - CEA"/>
            <person name="William W."/>
        </authorList>
    </citation>
    <scope>NUCLEOTIDE SEQUENCE</scope>
</reference>
<name>A0A8J2S6Q6_9STRA</name>
<sequence>MRSKCHFEAIWGPAGQTERRRTSFVYHAWAVTTCIEAFVLLVAALAPFTSFAAGAARPLADYQRWHS</sequence>
<proteinExistence type="predicted"/>
<dbReference type="Proteomes" id="UP000789595">
    <property type="component" value="Unassembled WGS sequence"/>
</dbReference>
<dbReference type="AlphaFoldDB" id="A0A8J2S6Q6"/>
<evidence type="ECO:0000256" key="1">
    <source>
        <dbReference type="SAM" id="Phobius"/>
    </source>
</evidence>
<keyword evidence="3" id="KW-1185">Reference proteome</keyword>
<evidence type="ECO:0000313" key="3">
    <source>
        <dbReference type="Proteomes" id="UP000789595"/>
    </source>
</evidence>
<gene>
    <name evidence="2" type="ORF">PECAL_1P21180</name>
</gene>
<organism evidence="2 3">
    <name type="scientific">Pelagomonas calceolata</name>
    <dbReference type="NCBI Taxonomy" id="35677"/>
    <lineage>
        <taxon>Eukaryota</taxon>
        <taxon>Sar</taxon>
        <taxon>Stramenopiles</taxon>
        <taxon>Ochrophyta</taxon>
        <taxon>Pelagophyceae</taxon>
        <taxon>Pelagomonadales</taxon>
        <taxon>Pelagomonadaceae</taxon>
        <taxon>Pelagomonas</taxon>
    </lineage>
</organism>
<comment type="caution">
    <text evidence="2">The sequence shown here is derived from an EMBL/GenBank/DDBJ whole genome shotgun (WGS) entry which is preliminary data.</text>
</comment>
<accession>A0A8J2S6Q6</accession>